<name>A0A9W9M5M6_9EURO</name>
<dbReference type="Gene3D" id="3.90.1150.10">
    <property type="entry name" value="Aspartate Aminotransferase, domain 1"/>
    <property type="match status" value="1"/>
</dbReference>
<organism evidence="2 3">
    <name type="scientific">Penicillium cinerascens</name>
    <dbReference type="NCBI Taxonomy" id="70096"/>
    <lineage>
        <taxon>Eukaryota</taxon>
        <taxon>Fungi</taxon>
        <taxon>Dikarya</taxon>
        <taxon>Ascomycota</taxon>
        <taxon>Pezizomycotina</taxon>
        <taxon>Eurotiomycetes</taxon>
        <taxon>Eurotiomycetidae</taxon>
        <taxon>Eurotiales</taxon>
        <taxon>Aspergillaceae</taxon>
        <taxon>Penicillium</taxon>
    </lineage>
</organism>
<dbReference type="Gene3D" id="3.40.640.10">
    <property type="entry name" value="Type I PLP-dependent aspartate aminotransferase-like (Major domain)"/>
    <property type="match status" value="1"/>
</dbReference>
<keyword evidence="3" id="KW-1185">Reference proteome</keyword>
<dbReference type="PANTHER" id="PTHR42858:SF1">
    <property type="entry name" value="LD15494P"/>
    <property type="match status" value="1"/>
</dbReference>
<comment type="caution">
    <text evidence="2">The sequence shown here is derived from an EMBL/GenBank/DDBJ whole genome shotgun (WGS) entry which is preliminary data.</text>
</comment>
<dbReference type="Pfam" id="PF00155">
    <property type="entry name" value="Aminotran_1_2"/>
    <property type="match status" value="1"/>
</dbReference>
<dbReference type="OrthoDB" id="7042322at2759"/>
<protein>
    <recommendedName>
        <fullName evidence="1">Aminotransferase class I/classII large domain-containing protein</fullName>
    </recommendedName>
</protein>
<gene>
    <name evidence="2" type="ORF">N7498_009616</name>
</gene>
<dbReference type="FunFam" id="3.40.640.10:FF:000080">
    <property type="entry name" value="Aminotransferase, putative"/>
    <property type="match status" value="1"/>
</dbReference>
<feature type="domain" description="Aminotransferase class I/classII large" evidence="1">
    <location>
        <begin position="26"/>
        <end position="396"/>
    </location>
</feature>
<dbReference type="InterPro" id="IPR004839">
    <property type="entry name" value="Aminotransferase_I/II_large"/>
</dbReference>
<reference evidence="2" key="2">
    <citation type="journal article" date="2023" name="IMA Fungus">
        <title>Comparative genomic study of the Penicillium genus elucidates a diverse pangenome and 15 lateral gene transfer events.</title>
        <authorList>
            <person name="Petersen C."/>
            <person name="Sorensen T."/>
            <person name="Nielsen M.R."/>
            <person name="Sondergaard T.E."/>
            <person name="Sorensen J.L."/>
            <person name="Fitzpatrick D.A."/>
            <person name="Frisvad J.C."/>
            <person name="Nielsen K.L."/>
        </authorList>
    </citation>
    <scope>NUCLEOTIDE SEQUENCE</scope>
    <source>
        <strain evidence="2">IBT 15544</strain>
    </source>
</reference>
<dbReference type="GO" id="GO:0047536">
    <property type="term" value="F:2-aminoadipate transaminase activity"/>
    <property type="evidence" value="ECO:0007669"/>
    <property type="project" value="TreeGrafter"/>
</dbReference>
<evidence type="ECO:0000313" key="2">
    <source>
        <dbReference type="EMBL" id="KAJ5190631.1"/>
    </source>
</evidence>
<dbReference type="InterPro" id="IPR015422">
    <property type="entry name" value="PyrdxlP-dep_Trfase_small"/>
</dbReference>
<reference evidence="2" key="1">
    <citation type="submission" date="2022-12" db="EMBL/GenBank/DDBJ databases">
        <authorList>
            <person name="Petersen C."/>
        </authorList>
    </citation>
    <scope>NUCLEOTIDE SEQUENCE</scope>
    <source>
        <strain evidence="2">IBT 15544</strain>
    </source>
</reference>
<dbReference type="InterPro" id="IPR015424">
    <property type="entry name" value="PyrdxlP-dep_Trfase"/>
</dbReference>
<dbReference type="GeneID" id="83183973"/>
<dbReference type="EMBL" id="JAPQKR010000016">
    <property type="protein sequence ID" value="KAJ5190631.1"/>
    <property type="molecule type" value="Genomic_DNA"/>
</dbReference>
<dbReference type="AlphaFoldDB" id="A0A9W9M5M6"/>
<dbReference type="PANTHER" id="PTHR42858">
    <property type="entry name" value="AMINOTRANSFERASE"/>
    <property type="match status" value="1"/>
</dbReference>
<evidence type="ECO:0000259" key="1">
    <source>
        <dbReference type="Pfam" id="PF00155"/>
    </source>
</evidence>
<sequence>MSLAPIDLFKGWPATHLLPINRFKEAATKKLSDKSILEEAFGYGPDEGHFPLRQNIAKWLSDFYAPAQPIEAERICITGGASQNLASILQVFTDPLRTERIWLPVPTYHLVYRIFEDSGFHGRMGGVPEDESGMDVDALEEALERFESSHANESSSGHYTAKPHMEYRKIYTHVIYCVPSFSNPSGTVMSIKRRESLVRIARKYNALIISDDVYDFLCWTPGSSTGTIGESLKRFVDIDRTLDNGPHDRFGNAVSNGSFSKLIGPGCRVGWAEGTASFVYGLSQAGQTRSGGAPSQLMSTFINELLESGFVQQYVTTELIPQGRRRYTTMSSAVSEFLVPLGVTFSPDHEKGAMAGGYYIWLNLSEPLTAAEICQNAEKTQNLVVGSGDIFIVPGCLAPGSVHRGLRLCFMWEDSERLVEGVKRLAVVIKAVQDGGHV</sequence>
<dbReference type="RefSeq" id="XP_058303571.1">
    <property type="nucleotide sequence ID" value="XM_058456672.1"/>
</dbReference>
<dbReference type="InterPro" id="IPR015421">
    <property type="entry name" value="PyrdxlP-dep_Trfase_major"/>
</dbReference>
<dbReference type="CDD" id="cd00609">
    <property type="entry name" value="AAT_like"/>
    <property type="match status" value="1"/>
</dbReference>
<dbReference type="SUPFAM" id="SSF53383">
    <property type="entry name" value="PLP-dependent transferases"/>
    <property type="match status" value="1"/>
</dbReference>
<evidence type="ECO:0000313" key="3">
    <source>
        <dbReference type="Proteomes" id="UP001150904"/>
    </source>
</evidence>
<dbReference type="GO" id="GO:0030170">
    <property type="term" value="F:pyridoxal phosphate binding"/>
    <property type="evidence" value="ECO:0007669"/>
    <property type="project" value="InterPro"/>
</dbReference>
<dbReference type="Proteomes" id="UP001150904">
    <property type="component" value="Unassembled WGS sequence"/>
</dbReference>
<proteinExistence type="predicted"/>
<accession>A0A9W9M5M6</accession>